<comment type="caution">
    <text evidence="2">The sequence shown here is derived from an EMBL/GenBank/DDBJ whole genome shotgun (WGS) entry which is preliminary data.</text>
</comment>
<name>A0ABQ0ZBN6_9HYPH</name>
<proteinExistence type="predicted"/>
<evidence type="ECO:0000256" key="1">
    <source>
        <dbReference type="SAM" id="MobiDB-lite"/>
    </source>
</evidence>
<dbReference type="Proteomes" id="UP000390335">
    <property type="component" value="Unassembled WGS sequence"/>
</dbReference>
<gene>
    <name evidence="2" type="ORF">RsS93_53160</name>
</gene>
<keyword evidence="3" id="KW-1185">Reference proteome</keyword>
<sequence>MGLFNPSGRGPEALKLRRFTGEPAEASFAGRDTMASNKKAPTLILSKGEGWGRE</sequence>
<accession>A0ABQ0ZBN6</accession>
<evidence type="ECO:0000313" key="3">
    <source>
        <dbReference type="Proteomes" id="UP000390335"/>
    </source>
</evidence>
<dbReference type="EMBL" id="BLAJ01000010">
    <property type="protein sequence ID" value="GES52702.1"/>
    <property type="molecule type" value="Genomic_DNA"/>
</dbReference>
<protein>
    <submittedName>
        <fullName evidence="2">Uncharacterized protein</fullName>
    </submittedName>
</protein>
<evidence type="ECO:0000313" key="2">
    <source>
        <dbReference type="EMBL" id="GES52702.1"/>
    </source>
</evidence>
<reference evidence="2 3" key="1">
    <citation type="journal article" date="2020" name="Genome Biol. Evol.">
        <title>Rhizobium dioscoreae sp. nov., a plant growth-promoting bacterium isolated from yam (Dioscorea species).</title>
        <authorList>
            <person name="Ouyabe M."/>
            <person name="Tanaka N."/>
            <person name="Shiwa Y."/>
            <person name="Fujita N."/>
            <person name="Kikuno H."/>
            <person name="Babil P."/>
            <person name="Shiwachi H."/>
        </authorList>
    </citation>
    <scope>NUCLEOTIDE SEQUENCE [LARGE SCALE GENOMIC DNA]</scope>
    <source>
        <strain evidence="2 3">S-93</strain>
    </source>
</reference>
<feature type="region of interest" description="Disordered" evidence="1">
    <location>
        <begin position="35"/>
        <end position="54"/>
    </location>
</feature>
<organism evidence="2 3">
    <name type="scientific">Rhizobium dioscoreae</name>
    <dbReference type="NCBI Taxonomy" id="2653122"/>
    <lineage>
        <taxon>Bacteria</taxon>
        <taxon>Pseudomonadati</taxon>
        <taxon>Pseudomonadota</taxon>
        <taxon>Alphaproteobacteria</taxon>
        <taxon>Hyphomicrobiales</taxon>
        <taxon>Rhizobiaceae</taxon>
        <taxon>Rhizobium/Agrobacterium group</taxon>
        <taxon>Rhizobium</taxon>
    </lineage>
</organism>